<dbReference type="Proteomes" id="UP001470230">
    <property type="component" value="Unassembled WGS sequence"/>
</dbReference>
<accession>A0ABR2L2K5</accession>
<dbReference type="Pfam" id="PF00651">
    <property type="entry name" value="BTB"/>
    <property type="match status" value="1"/>
</dbReference>
<comment type="caution">
    <text evidence="2">The sequence shown here is derived from an EMBL/GenBank/DDBJ whole genome shotgun (WGS) entry which is preliminary data.</text>
</comment>
<dbReference type="SUPFAM" id="SSF54695">
    <property type="entry name" value="POZ domain"/>
    <property type="match status" value="1"/>
</dbReference>
<sequence>MKSKKIVRVQEEIPETHYFVYKGQKFPVNFNLLFCISKFFQKNQENQEDKYINLIDKQSEDKFDIPDKIIQDFINYIHREPIEINDENVSILNYLATKYEIESLIKFTQEHINENQKDVIVQILAVNQNDPTINTQSYEDCTQCWVIECSNDRVHWDEVDRRTDCQTLNNFKITATFNCGQKRNNFYRFVQLRQTGYSWYGYPRNNYFFYFYYIEFFGKLQESSNK</sequence>
<dbReference type="EMBL" id="JAPFFF010000002">
    <property type="protein sequence ID" value="KAK8897600.1"/>
    <property type="molecule type" value="Genomic_DNA"/>
</dbReference>
<proteinExistence type="predicted"/>
<evidence type="ECO:0000313" key="2">
    <source>
        <dbReference type="EMBL" id="KAK8897600.1"/>
    </source>
</evidence>
<organism evidence="2 3">
    <name type="scientific">Tritrichomonas musculus</name>
    <dbReference type="NCBI Taxonomy" id="1915356"/>
    <lineage>
        <taxon>Eukaryota</taxon>
        <taxon>Metamonada</taxon>
        <taxon>Parabasalia</taxon>
        <taxon>Tritrichomonadida</taxon>
        <taxon>Tritrichomonadidae</taxon>
        <taxon>Tritrichomonas</taxon>
    </lineage>
</organism>
<evidence type="ECO:0000259" key="1">
    <source>
        <dbReference type="SMART" id="SM00225"/>
    </source>
</evidence>
<name>A0ABR2L2K5_9EUKA</name>
<dbReference type="InterPro" id="IPR011333">
    <property type="entry name" value="SKP1/BTB/POZ_sf"/>
</dbReference>
<reference evidence="2 3" key="1">
    <citation type="submission" date="2024-04" db="EMBL/GenBank/DDBJ databases">
        <title>Tritrichomonas musculus Genome.</title>
        <authorList>
            <person name="Alves-Ferreira E."/>
            <person name="Grigg M."/>
            <person name="Lorenzi H."/>
            <person name="Galac M."/>
        </authorList>
    </citation>
    <scope>NUCLEOTIDE SEQUENCE [LARGE SCALE GENOMIC DNA]</scope>
    <source>
        <strain evidence="2 3">EAF2021</strain>
    </source>
</reference>
<feature type="domain" description="BTB" evidence="1">
    <location>
        <begin position="15"/>
        <end position="116"/>
    </location>
</feature>
<dbReference type="InterPro" id="IPR000210">
    <property type="entry name" value="BTB/POZ_dom"/>
</dbReference>
<evidence type="ECO:0000313" key="3">
    <source>
        <dbReference type="Proteomes" id="UP001470230"/>
    </source>
</evidence>
<dbReference type="Gene3D" id="3.30.710.10">
    <property type="entry name" value="Potassium Channel Kv1.1, Chain A"/>
    <property type="match status" value="1"/>
</dbReference>
<protein>
    <recommendedName>
        <fullName evidence="1">BTB domain-containing protein</fullName>
    </recommendedName>
</protein>
<dbReference type="SMART" id="SM00225">
    <property type="entry name" value="BTB"/>
    <property type="match status" value="1"/>
</dbReference>
<gene>
    <name evidence="2" type="ORF">M9Y10_015560</name>
</gene>
<keyword evidence="3" id="KW-1185">Reference proteome</keyword>